<feature type="transmembrane region" description="Helical" evidence="7">
    <location>
        <begin position="30"/>
        <end position="48"/>
    </location>
</feature>
<dbReference type="Pfam" id="PF02653">
    <property type="entry name" value="BPD_transp_2"/>
    <property type="match status" value="1"/>
</dbReference>
<evidence type="ECO:0000256" key="2">
    <source>
        <dbReference type="ARBA" id="ARBA00022475"/>
    </source>
</evidence>
<feature type="transmembrane region" description="Helical" evidence="7">
    <location>
        <begin position="227"/>
        <end position="248"/>
    </location>
</feature>
<dbReference type="PANTHER" id="PTHR43370:SF1">
    <property type="entry name" value="GUANOSINE ABC TRANSPORTER PERMEASE PROTEIN NUPQ"/>
    <property type="match status" value="1"/>
</dbReference>
<feature type="transmembrane region" description="Helical" evidence="7">
    <location>
        <begin position="101"/>
        <end position="124"/>
    </location>
</feature>
<feature type="transmembrane region" description="Helical" evidence="7">
    <location>
        <begin position="413"/>
        <end position="432"/>
    </location>
</feature>
<evidence type="ECO:0000256" key="1">
    <source>
        <dbReference type="ARBA" id="ARBA00004651"/>
    </source>
</evidence>
<keyword evidence="9" id="KW-1185">Reference proteome</keyword>
<evidence type="ECO:0000256" key="4">
    <source>
        <dbReference type="ARBA" id="ARBA00022989"/>
    </source>
</evidence>
<feature type="transmembrane region" description="Helical" evidence="7">
    <location>
        <begin position="362"/>
        <end position="392"/>
    </location>
</feature>
<name>A0ABU3PU80_9ACTN</name>
<protein>
    <submittedName>
        <fullName evidence="8">ABC transporter permease</fullName>
    </submittedName>
</protein>
<evidence type="ECO:0000256" key="5">
    <source>
        <dbReference type="ARBA" id="ARBA00023136"/>
    </source>
</evidence>
<keyword evidence="5 7" id="KW-0472">Membrane</keyword>
<feature type="region of interest" description="Disordered" evidence="6">
    <location>
        <begin position="1"/>
        <end position="20"/>
    </location>
</feature>
<feature type="transmembrane region" description="Helical" evidence="7">
    <location>
        <begin position="136"/>
        <end position="156"/>
    </location>
</feature>
<sequence>MSTLVTDPTGRPDAPAEPQVRDRADVRRQVKLVVVLALLVAVEIWFKLEITDPEVSHLLKGPRSAENQPVFFDGSYVSWGAVAITAVALLLAVLNRYPRGAGGVLLAVLVGASFYGSFLMWAYADSALPIAITNPLGGTLLVATYLVLGALAGVVCERAGVVNIAIEGQFIMAAFFASVFCSLAVASLGGLPLFWTPVVGMVGGALAGVLVAALLGFFALRYQVDQVVVGVVLVTFGYGLTSFLRGQIPGDQAARLNRPYQLENVEIPGLADIPYIGQAMFNQTLLVYLMYLAIPGVWFLLFQTRWGLRVRSVGEHPKAADTVGIDVIRVRWQALLLGGVLAGLGGSAFTLSTGAFTSQMSAGLGFIALAAVIMGRWHPIYAALAAIAFAFLRNLRDQLSILDEKVPGELISMLPYLATIIAVAGLVGRVRAPAASGQHYSKGD</sequence>
<evidence type="ECO:0000256" key="6">
    <source>
        <dbReference type="SAM" id="MobiDB-lite"/>
    </source>
</evidence>
<keyword evidence="4 7" id="KW-1133">Transmembrane helix</keyword>
<evidence type="ECO:0000313" key="8">
    <source>
        <dbReference type="EMBL" id="MDT9592751.1"/>
    </source>
</evidence>
<feature type="transmembrane region" description="Helical" evidence="7">
    <location>
        <begin position="194"/>
        <end position="220"/>
    </location>
</feature>
<feature type="transmembrane region" description="Helical" evidence="7">
    <location>
        <begin position="76"/>
        <end position="94"/>
    </location>
</feature>
<keyword evidence="2" id="KW-1003">Cell membrane</keyword>
<gene>
    <name evidence="8" type="ORF">RDV89_06715</name>
</gene>
<feature type="transmembrane region" description="Helical" evidence="7">
    <location>
        <begin position="285"/>
        <end position="302"/>
    </location>
</feature>
<feature type="transmembrane region" description="Helical" evidence="7">
    <location>
        <begin position="168"/>
        <end position="188"/>
    </location>
</feature>
<evidence type="ECO:0000256" key="7">
    <source>
        <dbReference type="SAM" id="Phobius"/>
    </source>
</evidence>
<accession>A0ABU3PU80</accession>
<dbReference type="InterPro" id="IPR001851">
    <property type="entry name" value="ABC_transp_permease"/>
</dbReference>
<keyword evidence="3 7" id="KW-0812">Transmembrane</keyword>
<proteinExistence type="predicted"/>
<dbReference type="RefSeq" id="WP_315732172.1">
    <property type="nucleotide sequence ID" value="NZ_JAVYII010000002.1"/>
</dbReference>
<dbReference type="Proteomes" id="UP001268542">
    <property type="component" value="Unassembled WGS sequence"/>
</dbReference>
<dbReference type="EMBL" id="JAVYII010000002">
    <property type="protein sequence ID" value="MDT9592751.1"/>
    <property type="molecule type" value="Genomic_DNA"/>
</dbReference>
<feature type="transmembrane region" description="Helical" evidence="7">
    <location>
        <begin position="334"/>
        <end position="356"/>
    </location>
</feature>
<dbReference type="PANTHER" id="PTHR43370">
    <property type="entry name" value="SUGAR ABC TRANSPORTER INTEGRAL MEMBRANE PROTEIN-RELATED"/>
    <property type="match status" value="1"/>
</dbReference>
<comment type="subcellular location">
    <subcellularLocation>
        <location evidence="1">Cell membrane</location>
        <topology evidence="1">Multi-pass membrane protein</topology>
    </subcellularLocation>
</comment>
<reference evidence="8 9" key="1">
    <citation type="submission" date="2023-08" db="EMBL/GenBank/DDBJ databases">
        <title>Nocardioides seae sp. nov., a bacterium isolated from a soil.</title>
        <authorList>
            <person name="Wang X."/>
        </authorList>
    </citation>
    <scope>NUCLEOTIDE SEQUENCE [LARGE SCALE GENOMIC DNA]</scope>
    <source>
        <strain evidence="8 9">YZH12</strain>
    </source>
</reference>
<evidence type="ECO:0000313" key="9">
    <source>
        <dbReference type="Proteomes" id="UP001268542"/>
    </source>
</evidence>
<comment type="caution">
    <text evidence="8">The sequence shown here is derived from an EMBL/GenBank/DDBJ whole genome shotgun (WGS) entry which is preliminary data.</text>
</comment>
<organism evidence="8 9">
    <name type="scientific">Nocardioides imazamoxiresistens</name>
    <dbReference type="NCBI Taxonomy" id="3231893"/>
    <lineage>
        <taxon>Bacteria</taxon>
        <taxon>Bacillati</taxon>
        <taxon>Actinomycetota</taxon>
        <taxon>Actinomycetes</taxon>
        <taxon>Propionibacteriales</taxon>
        <taxon>Nocardioidaceae</taxon>
        <taxon>Nocardioides</taxon>
    </lineage>
</organism>
<evidence type="ECO:0000256" key="3">
    <source>
        <dbReference type="ARBA" id="ARBA00022692"/>
    </source>
</evidence>
<dbReference type="CDD" id="cd06580">
    <property type="entry name" value="TM_PBP1_transp_TpRbsC_like"/>
    <property type="match status" value="1"/>
</dbReference>